<keyword evidence="4" id="KW-1185">Reference proteome</keyword>
<dbReference type="Gene3D" id="3.40.1210.10">
    <property type="entry name" value="Survival protein SurE-like phosphatase/nucleotidase"/>
    <property type="match status" value="1"/>
</dbReference>
<dbReference type="GO" id="GO:0000932">
    <property type="term" value="C:P-body"/>
    <property type="evidence" value="ECO:0007669"/>
    <property type="project" value="EnsemblFungi"/>
</dbReference>
<dbReference type="EMBL" id="KV454018">
    <property type="protein sequence ID" value="ODV93422.1"/>
    <property type="molecule type" value="Genomic_DNA"/>
</dbReference>
<dbReference type="GO" id="GO:0005524">
    <property type="term" value="F:ATP binding"/>
    <property type="evidence" value="ECO:0007669"/>
    <property type="project" value="InterPro"/>
</dbReference>
<dbReference type="Gene3D" id="3.30.470.20">
    <property type="entry name" value="ATP-grasp fold, B domain"/>
    <property type="match status" value="1"/>
</dbReference>
<gene>
    <name evidence="3" type="ORF">PACTADRAFT_52014</name>
</gene>
<feature type="compositionally biased region" description="Acidic residues" evidence="1">
    <location>
        <begin position="503"/>
        <end position="521"/>
    </location>
</feature>
<evidence type="ECO:0000256" key="1">
    <source>
        <dbReference type="SAM" id="MobiDB-lite"/>
    </source>
</evidence>
<dbReference type="Pfam" id="PF01975">
    <property type="entry name" value="SurE"/>
    <property type="match status" value="1"/>
</dbReference>
<evidence type="ECO:0000313" key="3">
    <source>
        <dbReference type="EMBL" id="ODV93422.1"/>
    </source>
</evidence>
<dbReference type="Pfam" id="PF03133">
    <property type="entry name" value="TTL"/>
    <property type="match status" value="1"/>
</dbReference>
<dbReference type="Proteomes" id="UP000094236">
    <property type="component" value="Unassembled WGS sequence"/>
</dbReference>
<evidence type="ECO:0000313" key="4">
    <source>
        <dbReference type="Proteomes" id="UP000094236"/>
    </source>
</evidence>
<dbReference type="OrthoDB" id="202825at2759"/>
<dbReference type="AlphaFoldDB" id="A0A1E4TNX5"/>
<evidence type="ECO:0000259" key="2">
    <source>
        <dbReference type="Pfam" id="PF01975"/>
    </source>
</evidence>
<feature type="region of interest" description="Disordered" evidence="1">
    <location>
        <begin position="503"/>
        <end position="537"/>
    </location>
</feature>
<dbReference type="InterPro" id="IPR027746">
    <property type="entry name" value="TTL"/>
</dbReference>
<reference evidence="4" key="1">
    <citation type="submission" date="2016-05" db="EMBL/GenBank/DDBJ databases">
        <title>Comparative genomics of biotechnologically important yeasts.</title>
        <authorList>
            <consortium name="DOE Joint Genome Institute"/>
            <person name="Riley R."/>
            <person name="Haridas S."/>
            <person name="Wolfe K.H."/>
            <person name="Lopes M.R."/>
            <person name="Hittinger C.T."/>
            <person name="Goker M."/>
            <person name="Salamov A."/>
            <person name="Wisecaver J."/>
            <person name="Long T.M."/>
            <person name="Aerts A.L."/>
            <person name="Barry K."/>
            <person name="Choi C."/>
            <person name="Clum A."/>
            <person name="Coughlan A.Y."/>
            <person name="Deshpande S."/>
            <person name="Douglass A.P."/>
            <person name="Hanson S.J."/>
            <person name="Klenk H.-P."/>
            <person name="Labutti K."/>
            <person name="Lapidus A."/>
            <person name="Lindquist E."/>
            <person name="Lipzen A."/>
            <person name="Meier-Kolthoff J.P."/>
            <person name="Ohm R.A."/>
            <person name="Otillar R.P."/>
            <person name="Pangilinan J."/>
            <person name="Peng Y."/>
            <person name="Rokas A."/>
            <person name="Rosa C.A."/>
            <person name="Scheuner C."/>
            <person name="Sibirny A.A."/>
            <person name="Slot J.C."/>
            <person name="Stielow J.B."/>
            <person name="Sun H."/>
            <person name="Kurtzman C.P."/>
            <person name="Blackwell M."/>
            <person name="Grigoriev I.V."/>
            <person name="Jeffries T.W."/>
        </authorList>
    </citation>
    <scope>NUCLEOTIDE SEQUENCE [LARGE SCALE GENOMIC DNA]</scope>
    <source>
        <strain evidence="4">NRRL Y-2460</strain>
    </source>
</reference>
<dbReference type="PANTHER" id="PTHR47551">
    <property type="entry name" value="TUBULIN--TYROSINE LIGASE PBY1-RELATED"/>
    <property type="match status" value="1"/>
</dbReference>
<dbReference type="PANTHER" id="PTHR47551:SF1">
    <property type="entry name" value="TUBULIN--TYROSINE LIGASE PBY1-RELATED"/>
    <property type="match status" value="1"/>
</dbReference>
<dbReference type="NCBIfam" id="TIGR00087">
    <property type="entry name" value="surE"/>
    <property type="match status" value="1"/>
</dbReference>
<accession>A0A1E4TNX5</accession>
<dbReference type="InterPro" id="IPR004344">
    <property type="entry name" value="TTL/TTLL_fam"/>
</dbReference>
<dbReference type="GO" id="GO:0016787">
    <property type="term" value="F:hydrolase activity"/>
    <property type="evidence" value="ECO:0007669"/>
    <property type="project" value="InterPro"/>
</dbReference>
<dbReference type="InterPro" id="IPR013815">
    <property type="entry name" value="ATP_grasp_subdomain_1"/>
</dbReference>
<dbReference type="Gene3D" id="3.30.1490.20">
    <property type="entry name" value="ATP-grasp fold, A domain"/>
    <property type="match status" value="1"/>
</dbReference>
<feature type="domain" description="Survival protein SurE-like phosphatase/nucleotidase" evidence="2">
    <location>
        <begin position="3"/>
        <end position="227"/>
    </location>
</feature>
<dbReference type="InterPro" id="IPR002828">
    <property type="entry name" value="SurE-like_Pase/nucleotidase"/>
</dbReference>
<sequence length="759" mass="85991">MHVLLTNDDGPPNDLTSPYIKSFVDAILKYTDWQLSIVVPSQQRSWIGKAHFAGKDLTASFIYSKKNQPLDNSYLGPFPLENKLLQKDENLTEWCLIDGTPASCTDLGIHHVYKNSRPKVDLVLSGPNFGRNSTAVYIMASGTIGASMEAALAGTKAIGVSYAFESKDIDLPVLEKASELSIAIIKHLYANWNEETDLYSINVPLIPSILDSNKTKILYAPILENRWGSIFTSVGDASKSGFKEDADYEKIKNNNEQSNATDIVDESVLQKIQFRWDPDFDSVHKGVARSSGINDGKVIHDGNISVTPLKAIFKGVESVSGELKLDEISRKKENSANAIVLSIPKTSYVYPILIETISKTIPEFEIYESLDEIKNENSKIFHYGDYENLDFDKMMMNGKNYLACSYIYRKALIRKHYLAHTVHSYSLKNPTSILPKSFPKTYQLELDYAEFLDEALDDCYELRDDVLENPDKLWILKPSMSDKGQGIRIFKNLDQLQEIFNSYEDEEDDDEEEEEEEEEIRDDNHTAFGNGGSSNNDGNGIITSQLRHFVIQEYIDKPLLITNYGYRKFHIRSYVVCSGSLKVYLYKKMLMLFSKDQYESSNEEDEIMSLVGHLTNTCLQDEIKSDNVPDSEKTVEEFWSSNLQQVEKQKIFKNISEILSEVFLAAVSVDKFNFQPIPNAFEIYGIDFLVDENLNCYLLEVNSYPDFKQTGEDLKTVISGLFEGVVDKCVVPFLMGKPTKDDKDGNMIKVLDIDTSGAW</sequence>
<dbReference type="PROSITE" id="PS51221">
    <property type="entry name" value="TTL"/>
    <property type="match status" value="1"/>
</dbReference>
<dbReference type="SUPFAM" id="SSF64167">
    <property type="entry name" value="SurE-like"/>
    <property type="match status" value="1"/>
</dbReference>
<organism evidence="3 4">
    <name type="scientific">Pachysolen tannophilus NRRL Y-2460</name>
    <dbReference type="NCBI Taxonomy" id="669874"/>
    <lineage>
        <taxon>Eukaryota</taxon>
        <taxon>Fungi</taxon>
        <taxon>Dikarya</taxon>
        <taxon>Ascomycota</taxon>
        <taxon>Saccharomycotina</taxon>
        <taxon>Pichiomycetes</taxon>
        <taxon>Pachysolenaceae</taxon>
        <taxon>Pachysolen</taxon>
    </lineage>
</organism>
<proteinExistence type="predicted"/>
<dbReference type="STRING" id="669874.A0A1E4TNX5"/>
<dbReference type="InterPro" id="IPR036523">
    <property type="entry name" value="SurE-like_sf"/>
</dbReference>
<protein>
    <recommendedName>
        <fullName evidence="2">Survival protein SurE-like phosphatase/nucleotidase domain-containing protein</fullName>
    </recommendedName>
</protein>
<name>A0A1E4TNX5_PACTA</name>
<dbReference type="SUPFAM" id="SSF56059">
    <property type="entry name" value="Glutathione synthetase ATP-binding domain-like"/>
    <property type="match status" value="1"/>
</dbReference>